<dbReference type="Proteomes" id="UP000564806">
    <property type="component" value="Unassembled WGS sequence"/>
</dbReference>
<evidence type="ECO:0000256" key="1">
    <source>
        <dbReference type="SAM" id="Phobius"/>
    </source>
</evidence>
<organism evidence="2 3">
    <name type="scientific">Paenibacillus agri</name>
    <dbReference type="NCBI Taxonomy" id="2744309"/>
    <lineage>
        <taxon>Bacteria</taxon>
        <taxon>Bacillati</taxon>
        <taxon>Bacillota</taxon>
        <taxon>Bacilli</taxon>
        <taxon>Bacillales</taxon>
        <taxon>Paenibacillaceae</taxon>
        <taxon>Paenibacillus</taxon>
    </lineage>
</organism>
<dbReference type="RefSeq" id="WP_175371203.1">
    <property type="nucleotide sequence ID" value="NZ_JABWCS010000202.1"/>
</dbReference>
<feature type="transmembrane region" description="Helical" evidence="1">
    <location>
        <begin position="14"/>
        <end position="37"/>
    </location>
</feature>
<reference evidence="2" key="1">
    <citation type="submission" date="2020-06" db="EMBL/GenBank/DDBJ databases">
        <title>Paenibacillus sp. nov., isolated from soil.</title>
        <authorList>
            <person name="Seo Y.L."/>
        </authorList>
    </citation>
    <scope>NUCLEOTIDE SEQUENCE [LARGE SCALE GENOMIC DNA]</scope>
    <source>
        <strain evidence="2">JW14</strain>
    </source>
</reference>
<dbReference type="EMBL" id="JABWCS010000202">
    <property type="protein sequence ID" value="NUU60628.1"/>
    <property type="molecule type" value="Genomic_DNA"/>
</dbReference>
<evidence type="ECO:0000313" key="2">
    <source>
        <dbReference type="EMBL" id="NUU60628.1"/>
    </source>
</evidence>
<proteinExistence type="predicted"/>
<name>A0A850EIA8_9BACL</name>
<keyword evidence="1" id="KW-0472">Membrane</keyword>
<keyword evidence="3" id="KW-1185">Reference proteome</keyword>
<keyword evidence="1" id="KW-1133">Transmembrane helix</keyword>
<evidence type="ECO:0000313" key="3">
    <source>
        <dbReference type="Proteomes" id="UP000564806"/>
    </source>
</evidence>
<comment type="caution">
    <text evidence="2">The sequence shown here is derived from an EMBL/GenBank/DDBJ whole genome shotgun (WGS) entry which is preliminary data.</text>
</comment>
<sequence length="67" mass="7321">MSSTSGGFFLLNGLSVFGVLLWLATLGMGLYAFILFVKLARRGITALDLYIYDKTIGNNRSRNSDGL</sequence>
<dbReference type="AlphaFoldDB" id="A0A850EIA8"/>
<accession>A0A850EIA8</accession>
<keyword evidence="1" id="KW-0812">Transmembrane</keyword>
<protein>
    <submittedName>
        <fullName evidence="2">Uncharacterized protein</fullName>
    </submittedName>
</protein>
<gene>
    <name evidence="2" type="ORF">HPT30_09765</name>
</gene>